<dbReference type="InterPro" id="IPR002559">
    <property type="entry name" value="Transposase_11"/>
</dbReference>
<dbReference type="GO" id="GO:0004803">
    <property type="term" value="F:transposase activity"/>
    <property type="evidence" value="ECO:0007669"/>
    <property type="project" value="InterPro"/>
</dbReference>
<reference evidence="3" key="1">
    <citation type="submission" date="2024-07" db="EMBL/GenBank/DDBJ databases">
        <authorList>
            <person name="Yu S.T."/>
        </authorList>
    </citation>
    <scope>NUCLEOTIDE SEQUENCE</scope>
    <source>
        <strain evidence="3">R39</strain>
    </source>
</reference>
<evidence type="ECO:0000259" key="2">
    <source>
        <dbReference type="Pfam" id="PF13613"/>
    </source>
</evidence>
<dbReference type="RefSeq" id="WP_369220617.1">
    <property type="nucleotide sequence ID" value="NZ_CP163441.1"/>
</dbReference>
<dbReference type="EMBL" id="CP163441">
    <property type="protein sequence ID" value="XDQ40857.1"/>
    <property type="molecule type" value="Genomic_DNA"/>
</dbReference>
<evidence type="ECO:0000313" key="3">
    <source>
        <dbReference type="EMBL" id="XDQ40857.1"/>
    </source>
</evidence>
<name>A0AB39QC24_9ACTN</name>
<dbReference type="AlphaFoldDB" id="A0AB39QC24"/>
<proteinExistence type="predicted"/>
<sequence length="256" mass="28400">MTAAVITASEPSWIAPFTGLTPRAFRKLITMLRREGAEALRPGRPWSLPLEDRVLLVAAYWRTNLTLRQLAPLFGISKSAAARIVVRTSPLLALKQRQRFPKDAVLIVDGTLVPTRDHNIAEQSKNYRYSTNHQVVIDADTRLIVAIGRPVPGNRNDCKAWADSGAKAAVGKTTTIADGGYPGTGLVIPHRRPAGGDLCDWKNEHNRSHKRVRARVEHVFARMKTWKILRNCRLKGDGVHHAMLGVARLHNLLQAA</sequence>
<gene>
    <name evidence="3" type="ORF">AB5J52_00350</name>
</gene>
<accession>A0AB39QC24</accession>
<dbReference type="GO" id="GO:0006313">
    <property type="term" value="P:DNA transposition"/>
    <property type="evidence" value="ECO:0007669"/>
    <property type="project" value="InterPro"/>
</dbReference>
<dbReference type="Pfam" id="PF01609">
    <property type="entry name" value="DDE_Tnp_1"/>
    <property type="match status" value="1"/>
</dbReference>
<dbReference type="GO" id="GO:0003677">
    <property type="term" value="F:DNA binding"/>
    <property type="evidence" value="ECO:0007669"/>
    <property type="project" value="InterPro"/>
</dbReference>
<dbReference type="InterPro" id="IPR027805">
    <property type="entry name" value="Transposase_HTH_dom"/>
</dbReference>
<dbReference type="Pfam" id="PF13613">
    <property type="entry name" value="HTH_Tnp_4"/>
    <property type="match status" value="1"/>
</dbReference>
<evidence type="ECO:0000259" key="1">
    <source>
        <dbReference type="Pfam" id="PF01609"/>
    </source>
</evidence>
<feature type="domain" description="Transposase IS4-like" evidence="1">
    <location>
        <begin position="102"/>
        <end position="252"/>
    </location>
</feature>
<protein>
    <submittedName>
        <fullName evidence="3">Transposase</fullName>
    </submittedName>
</protein>
<organism evidence="3">
    <name type="scientific">Streptomyces sp. R39</name>
    <dbReference type="NCBI Taxonomy" id="3238631"/>
    <lineage>
        <taxon>Bacteria</taxon>
        <taxon>Bacillati</taxon>
        <taxon>Actinomycetota</taxon>
        <taxon>Actinomycetes</taxon>
        <taxon>Kitasatosporales</taxon>
        <taxon>Streptomycetaceae</taxon>
        <taxon>Streptomyces</taxon>
    </lineage>
</organism>
<feature type="domain" description="Transposase Helix-turn-helix" evidence="2">
    <location>
        <begin position="46"/>
        <end position="94"/>
    </location>
</feature>